<dbReference type="InterPro" id="IPR029787">
    <property type="entry name" value="Nucleotide_cyclase"/>
</dbReference>
<dbReference type="InterPro" id="IPR033479">
    <property type="entry name" value="dCache_1"/>
</dbReference>
<dbReference type="Gene3D" id="3.30.70.270">
    <property type="match status" value="1"/>
</dbReference>
<sequence length="523" mass="58312">MNTSRSRQHPISAANGPGRGQRRQLNLLFQMGASALVIAFTLITLTGWYLWHSYNLAVTRSQINTQNLTQALSQHANDTFVQSEAILTELVALVETSPTDPAGLAVLQQVFRQKTSEQPQIHSLSLYDAAGKMIVTANQNLPANTDYADREYYLYHRDNTSTAIHIGKVIRSRITGELILPISLRVEHPDGRFAGVLLESVVIDYFKNFYTRFVISDDSTLMMMLNNGTVLYHQPYNEKLIGTNISNTPLYKNNIRSRSSGIVTTSMSSEKEEKVYSYVHLPSFPVVVTAGLSLDQAFIDWKRDALSHIAMVLIILTVIGLLGVVLTRQVRARMQVEETLRLTQSELRKTNATLEQMARRDSLTGLYNRRHFDLQLLSEFTRGAQESCPLGLILIDIDFFKQFNDIYGHVAGDECLRRVGKALGSVPLRLRDVVARYGGEEFIILLPNTDAEGAMVVAERAMAEVAQLAIPHQASPGGRLTMSIGVFVGLPGTQWETPSKMITRADMALYQAKHAGRDRICVA</sequence>
<evidence type="ECO:0000313" key="12">
    <source>
        <dbReference type="EMBL" id="TCV95241.1"/>
    </source>
</evidence>
<dbReference type="GO" id="GO:0005886">
    <property type="term" value="C:plasma membrane"/>
    <property type="evidence" value="ECO:0007669"/>
    <property type="project" value="UniProtKB-SubCell"/>
</dbReference>
<dbReference type="CDD" id="cd12914">
    <property type="entry name" value="PDC1_DGC_like"/>
    <property type="match status" value="1"/>
</dbReference>
<dbReference type="AlphaFoldDB" id="A0A4R3YS11"/>
<comment type="cofactor">
    <cofactor evidence="1">
        <name>Mg(2+)</name>
        <dbReference type="ChEBI" id="CHEBI:18420"/>
    </cofactor>
</comment>
<dbReference type="SMART" id="SM00267">
    <property type="entry name" value="GGDEF"/>
    <property type="match status" value="1"/>
</dbReference>
<evidence type="ECO:0000256" key="1">
    <source>
        <dbReference type="ARBA" id="ARBA00001946"/>
    </source>
</evidence>
<evidence type="ECO:0000256" key="3">
    <source>
        <dbReference type="ARBA" id="ARBA00004665"/>
    </source>
</evidence>
<keyword evidence="13" id="KW-1185">Reference proteome</keyword>
<keyword evidence="5" id="KW-1003">Cell membrane</keyword>
<dbReference type="PANTHER" id="PTHR45138:SF9">
    <property type="entry name" value="DIGUANYLATE CYCLASE DGCM-RELATED"/>
    <property type="match status" value="1"/>
</dbReference>
<dbReference type="Gene3D" id="3.30.450.20">
    <property type="entry name" value="PAS domain"/>
    <property type="match status" value="2"/>
</dbReference>
<evidence type="ECO:0000256" key="2">
    <source>
        <dbReference type="ARBA" id="ARBA00004651"/>
    </source>
</evidence>
<dbReference type="InterPro" id="IPR000160">
    <property type="entry name" value="GGDEF_dom"/>
</dbReference>
<proteinExistence type="predicted"/>
<dbReference type="Pfam" id="PF02743">
    <property type="entry name" value="dCache_1"/>
    <property type="match status" value="1"/>
</dbReference>
<comment type="pathway">
    <text evidence="3">Purine metabolism; 3',5'-cyclic di-GMP biosynthesis.</text>
</comment>
<dbReference type="InterPro" id="IPR050469">
    <property type="entry name" value="Diguanylate_Cyclase"/>
</dbReference>
<evidence type="ECO:0000256" key="10">
    <source>
        <dbReference type="SAM" id="Phobius"/>
    </source>
</evidence>
<dbReference type="GO" id="GO:0043709">
    <property type="term" value="P:cell adhesion involved in single-species biofilm formation"/>
    <property type="evidence" value="ECO:0007669"/>
    <property type="project" value="TreeGrafter"/>
</dbReference>
<evidence type="ECO:0000313" key="13">
    <source>
        <dbReference type="Proteomes" id="UP000295719"/>
    </source>
</evidence>
<dbReference type="GO" id="GO:1902201">
    <property type="term" value="P:negative regulation of bacterial-type flagellum-dependent cell motility"/>
    <property type="evidence" value="ECO:0007669"/>
    <property type="project" value="TreeGrafter"/>
</dbReference>
<reference evidence="12 13" key="1">
    <citation type="submission" date="2019-03" db="EMBL/GenBank/DDBJ databases">
        <title>Genomic Encyclopedia of Type Strains, Phase IV (KMG-IV): sequencing the most valuable type-strain genomes for metagenomic binning, comparative biology and taxonomic classification.</title>
        <authorList>
            <person name="Goeker M."/>
        </authorList>
    </citation>
    <scope>NUCLEOTIDE SEQUENCE [LARGE SCALE GENOMIC DNA]</scope>
    <source>
        <strain evidence="12 13">DSM 19580</strain>
    </source>
</reference>
<dbReference type="Proteomes" id="UP000295719">
    <property type="component" value="Unassembled WGS sequence"/>
</dbReference>
<protein>
    <recommendedName>
        <fullName evidence="4">diguanylate cyclase</fullName>
        <ecNumber evidence="4">2.7.7.65</ecNumber>
    </recommendedName>
</protein>
<dbReference type="SUPFAM" id="SSF55073">
    <property type="entry name" value="Nucleotide cyclase"/>
    <property type="match status" value="1"/>
</dbReference>
<feature type="transmembrane region" description="Helical" evidence="10">
    <location>
        <begin position="27"/>
        <end position="51"/>
    </location>
</feature>
<dbReference type="EMBL" id="SMCR01000006">
    <property type="protein sequence ID" value="TCV95241.1"/>
    <property type="molecule type" value="Genomic_DNA"/>
</dbReference>
<dbReference type="FunFam" id="3.30.70.270:FF:000001">
    <property type="entry name" value="Diguanylate cyclase domain protein"/>
    <property type="match status" value="1"/>
</dbReference>
<comment type="subcellular location">
    <subcellularLocation>
        <location evidence="2">Cell membrane</location>
        <topology evidence="2">Multi-pass membrane protein</topology>
    </subcellularLocation>
</comment>
<comment type="caution">
    <text evidence="12">The sequence shown here is derived from an EMBL/GenBank/DDBJ whole genome shotgun (WGS) entry which is preliminary data.</text>
</comment>
<organism evidence="12 13">
    <name type="scientific">Biostraticola tofi</name>
    <dbReference type="NCBI Taxonomy" id="466109"/>
    <lineage>
        <taxon>Bacteria</taxon>
        <taxon>Pseudomonadati</taxon>
        <taxon>Pseudomonadota</taxon>
        <taxon>Gammaproteobacteria</taxon>
        <taxon>Enterobacterales</taxon>
        <taxon>Bruguierivoracaceae</taxon>
        <taxon>Biostraticola</taxon>
    </lineage>
</organism>
<keyword evidence="7 10" id="KW-1133">Transmembrane helix</keyword>
<dbReference type="OrthoDB" id="9812260at2"/>
<dbReference type="InterPro" id="IPR043128">
    <property type="entry name" value="Rev_trsase/Diguanyl_cyclase"/>
</dbReference>
<dbReference type="NCBIfam" id="TIGR00254">
    <property type="entry name" value="GGDEF"/>
    <property type="match status" value="1"/>
</dbReference>
<comment type="catalytic activity">
    <reaction evidence="9">
        <text>2 GTP = 3',3'-c-di-GMP + 2 diphosphate</text>
        <dbReference type="Rhea" id="RHEA:24898"/>
        <dbReference type="ChEBI" id="CHEBI:33019"/>
        <dbReference type="ChEBI" id="CHEBI:37565"/>
        <dbReference type="ChEBI" id="CHEBI:58805"/>
        <dbReference type="EC" id="2.7.7.65"/>
    </reaction>
</comment>
<evidence type="ECO:0000256" key="8">
    <source>
        <dbReference type="ARBA" id="ARBA00023136"/>
    </source>
</evidence>
<feature type="domain" description="GGDEF" evidence="11">
    <location>
        <begin position="388"/>
        <end position="523"/>
    </location>
</feature>
<dbReference type="PROSITE" id="PS50887">
    <property type="entry name" value="GGDEF"/>
    <property type="match status" value="1"/>
</dbReference>
<dbReference type="PANTHER" id="PTHR45138">
    <property type="entry name" value="REGULATORY COMPONENTS OF SENSORY TRANSDUCTION SYSTEM"/>
    <property type="match status" value="1"/>
</dbReference>
<keyword evidence="6 10" id="KW-0812">Transmembrane</keyword>
<feature type="transmembrane region" description="Helical" evidence="10">
    <location>
        <begin position="275"/>
        <end position="294"/>
    </location>
</feature>
<evidence type="ECO:0000256" key="4">
    <source>
        <dbReference type="ARBA" id="ARBA00012528"/>
    </source>
</evidence>
<evidence type="ECO:0000256" key="7">
    <source>
        <dbReference type="ARBA" id="ARBA00022989"/>
    </source>
</evidence>
<keyword evidence="8 10" id="KW-0472">Membrane</keyword>
<feature type="transmembrane region" description="Helical" evidence="10">
    <location>
        <begin position="306"/>
        <end position="326"/>
    </location>
</feature>
<accession>A0A4R3YS11</accession>
<dbReference type="GO" id="GO:0052621">
    <property type="term" value="F:diguanylate cyclase activity"/>
    <property type="evidence" value="ECO:0007669"/>
    <property type="project" value="UniProtKB-EC"/>
</dbReference>
<evidence type="ECO:0000256" key="6">
    <source>
        <dbReference type="ARBA" id="ARBA00022692"/>
    </source>
</evidence>
<dbReference type="Pfam" id="PF00990">
    <property type="entry name" value="GGDEF"/>
    <property type="match status" value="1"/>
</dbReference>
<dbReference type="CDD" id="cd01949">
    <property type="entry name" value="GGDEF"/>
    <property type="match status" value="1"/>
</dbReference>
<evidence type="ECO:0000256" key="5">
    <source>
        <dbReference type="ARBA" id="ARBA00022475"/>
    </source>
</evidence>
<dbReference type="EC" id="2.7.7.65" evidence="4"/>
<gene>
    <name evidence="12" type="ORF">EDC52_106172</name>
</gene>
<dbReference type="RefSeq" id="WP_131865923.1">
    <property type="nucleotide sequence ID" value="NZ_SMCR01000006.1"/>
</dbReference>
<evidence type="ECO:0000259" key="11">
    <source>
        <dbReference type="PROSITE" id="PS50887"/>
    </source>
</evidence>
<evidence type="ECO:0000256" key="9">
    <source>
        <dbReference type="ARBA" id="ARBA00034247"/>
    </source>
</evidence>
<dbReference type="CDD" id="cd12915">
    <property type="entry name" value="PDC2_DGC_like"/>
    <property type="match status" value="1"/>
</dbReference>
<name>A0A4R3YS11_9GAMM</name>